<sequence>MVLENENQQDIEADAAARAFEAALLRLDRLTATRLLTAPAGDGNGLQRIERLVLPALERIGQHWEQGGLALSQVYMSGRICEELVEQLLPAATSERGEGPLIALAVLEDHHLLGKRMVHAVMRAAGYAVRDYGRLDAAGLVARVVAEADVDLLMISTLMLASALRVAKVRELLAAAGRRLPIVVGGAPFRLDETLWQEVGATAMGRSASAAPAIIARLTGGAP</sequence>
<dbReference type="PROSITE" id="PS51332">
    <property type="entry name" value="B12_BINDING"/>
    <property type="match status" value="1"/>
</dbReference>
<dbReference type="RefSeq" id="WP_246904553.1">
    <property type="nucleotide sequence ID" value="NZ_JALJRB010000006.1"/>
</dbReference>
<dbReference type="Proteomes" id="UP001165427">
    <property type="component" value="Unassembled WGS sequence"/>
</dbReference>
<dbReference type="Pfam" id="PF02310">
    <property type="entry name" value="B12-binding"/>
    <property type="match status" value="1"/>
</dbReference>
<dbReference type="InterPro" id="IPR036724">
    <property type="entry name" value="Cobalamin-bd_sf"/>
</dbReference>
<dbReference type="SUPFAM" id="SSF52242">
    <property type="entry name" value="Cobalamin (vitamin B12)-binding domain"/>
    <property type="match status" value="1"/>
</dbReference>
<dbReference type="EMBL" id="JALJRB010000006">
    <property type="protein sequence ID" value="MCJ8500370.1"/>
    <property type="molecule type" value="Genomic_DNA"/>
</dbReference>
<dbReference type="InterPro" id="IPR006158">
    <property type="entry name" value="Cobalamin-bd"/>
</dbReference>
<dbReference type="GO" id="GO:0031419">
    <property type="term" value="F:cobalamin binding"/>
    <property type="evidence" value="ECO:0007669"/>
    <property type="project" value="InterPro"/>
</dbReference>
<dbReference type="GO" id="GO:0008705">
    <property type="term" value="F:methionine synthase activity"/>
    <property type="evidence" value="ECO:0007669"/>
    <property type="project" value="TreeGrafter"/>
</dbReference>
<dbReference type="Pfam" id="PF02607">
    <property type="entry name" value="B12-binding_2"/>
    <property type="match status" value="1"/>
</dbReference>
<dbReference type="GO" id="GO:0005829">
    <property type="term" value="C:cytosol"/>
    <property type="evidence" value="ECO:0007669"/>
    <property type="project" value="TreeGrafter"/>
</dbReference>
<dbReference type="GO" id="GO:0046872">
    <property type="term" value="F:metal ion binding"/>
    <property type="evidence" value="ECO:0007669"/>
    <property type="project" value="InterPro"/>
</dbReference>
<proteinExistence type="predicted"/>
<keyword evidence="3" id="KW-1185">Reference proteome</keyword>
<comment type="caution">
    <text evidence="2">The sequence shown here is derived from an EMBL/GenBank/DDBJ whole genome shotgun (WGS) entry which is preliminary data.</text>
</comment>
<evidence type="ECO:0000313" key="2">
    <source>
        <dbReference type="EMBL" id="MCJ8500370.1"/>
    </source>
</evidence>
<dbReference type="Gene3D" id="3.40.50.280">
    <property type="entry name" value="Cobalamin-binding domain"/>
    <property type="match status" value="1"/>
</dbReference>
<dbReference type="PANTHER" id="PTHR45833">
    <property type="entry name" value="METHIONINE SYNTHASE"/>
    <property type="match status" value="1"/>
</dbReference>
<reference evidence="2" key="1">
    <citation type="submission" date="2022-04" db="EMBL/GenBank/DDBJ databases">
        <title>Desulfatitalea alkaliphila sp. nov., a novel anaerobic sulfate-reducing bacterium isolated from terrestrial mud volcano, Taman Peninsula, Russia.</title>
        <authorList>
            <person name="Khomyakova M.A."/>
            <person name="Merkel A.Y."/>
            <person name="Slobodkin A.I."/>
        </authorList>
    </citation>
    <scope>NUCLEOTIDE SEQUENCE</scope>
    <source>
        <strain evidence="2">M08but</strain>
    </source>
</reference>
<dbReference type="InterPro" id="IPR050554">
    <property type="entry name" value="Met_Synthase/Corrinoid"/>
</dbReference>
<evidence type="ECO:0000313" key="3">
    <source>
        <dbReference type="Proteomes" id="UP001165427"/>
    </source>
</evidence>
<accession>A0AA41UI46</accession>
<organism evidence="2 3">
    <name type="scientific">Desulfatitalea alkaliphila</name>
    <dbReference type="NCBI Taxonomy" id="2929485"/>
    <lineage>
        <taxon>Bacteria</taxon>
        <taxon>Pseudomonadati</taxon>
        <taxon>Thermodesulfobacteriota</taxon>
        <taxon>Desulfobacteria</taxon>
        <taxon>Desulfobacterales</taxon>
        <taxon>Desulfosarcinaceae</taxon>
        <taxon>Desulfatitalea</taxon>
    </lineage>
</organism>
<dbReference type="AlphaFoldDB" id="A0AA41UI46"/>
<evidence type="ECO:0000259" key="1">
    <source>
        <dbReference type="PROSITE" id="PS51332"/>
    </source>
</evidence>
<name>A0AA41UI46_9BACT</name>
<dbReference type="InterPro" id="IPR003759">
    <property type="entry name" value="Cbl-bd_cap"/>
</dbReference>
<dbReference type="InterPro" id="IPR036594">
    <property type="entry name" value="Meth_synthase_dom"/>
</dbReference>
<dbReference type="Gene3D" id="1.10.1240.10">
    <property type="entry name" value="Methionine synthase domain"/>
    <property type="match status" value="1"/>
</dbReference>
<feature type="domain" description="B12-binding" evidence="1">
    <location>
        <begin position="98"/>
        <end position="223"/>
    </location>
</feature>
<gene>
    <name evidence="2" type="ORF">MRX98_07260</name>
</gene>
<protein>
    <submittedName>
        <fullName evidence="2">Cobalamin-dependent protein</fullName>
    </submittedName>
</protein>